<proteinExistence type="predicted"/>
<protein>
    <submittedName>
        <fullName evidence="1">Uncharacterized protein</fullName>
    </submittedName>
</protein>
<evidence type="ECO:0000313" key="1">
    <source>
        <dbReference type="EMBL" id="EMD36242.1"/>
    </source>
</evidence>
<keyword evidence="2" id="KW-1185">Reference proteome</keyword>
<dbReference type="Proteomes" id="UP000016930">
    <property type="component" value="Unassembled WGS sequence"/>
</dbReference>
<dbReference type="AlphaFoldDB" id="M2RCT7"/>
<evidence type="ECO:0000313" key="2">
    <source>
        <dbReference type="Proteomes" id="UP000016930"/>
    </source>
</evidence>
<organism evidence="1 2">
    <name type="scientific">Ceriporiopsis subvermispora (strain B)</name>
    <name type="common">White-rot fungus</name>
    <name type="synonym">Gelatoporia subvermispora</name>
    <dbReference type="NCBI Taxonomy" id="914234"/>
    <lineage>
        <taxon>Eukaryota</taxon>
        <taxon>Fungi</taxon>
        <taxon>Dikarya</taxon>
        <taxon>Basidiomycota</taxon>
        <taxon>Agaricomycotina</taxon>
        <taxon>Agaricomycetes</taxon>
        <taxon>Polyporales</taxon>
        <taxon>Gelatoporiaceae</taxon>
        <taxon>Gelatoporia</taxon>
    </lineage>
</organism>
<dbReference type="EMBL" id="KB445798">
    <property type="protein sequence ID" value="EMD36242.1"/>
    <property type="molecule type" value="Genomic_DNA"/>
</dbReference>
<reference evidence="1 2" key="1">
    <citation type="journal article" date="2012" name="Proc. Natl. Acad. Sci. U.S.A.">
        <title>Comparative genomics of Ceriporiopsis subvermispora and Phanerochaete chrysosporium provide insight into selective ligninolysis.</title>
        <authorList>
            <person name="Fernandez-Fueyo E."/>
            <person name="Ruiz-Duenas F.J."/>
            <person name="Ferreira P."/>
            <person name="Floudas D."/>
            <person name="Hibbett D.S."/>
            <person name="Canessa P."/>
            <person name="Larrondo L.F."/>
            <person name="James T.Y."/>
            <person name="Seelenfreund D."/>
            <person name="Lobos S."/>
            <person name="Polanco R."/>
            <person name="Tello M."/>
            <person name="Honda Y."/>
            <person name="Watanabe T."/>
            <person name="Watanabe T."/>
            <person name="Ryu J.S."/>
            <person name="Kubicek C.P."/>
            <person name="Schmoll M."/>
            <person name="Gaskell J."/>
            <person name="Hammel K.E."/>
            <person name="St John F.J."/>
            <person name="Vanden Wymelenberg A."/>
            <person name="Sabat G."/>
            <person name="Splinter BonDurant S."/>
            <person name="Syed K."/>
            <person name="Yadav J.S."/>
            <person name="Doddapaneni H."/>
            <person name="Subramanian V."/>
            <person name="Lavin J.L."/>
            <person name="Oguiza J.A."/>
            <person name="Perez G."/>
            <person name="Pisabarro A.G."/>
            <person name="Ramirez L."/>
            <person name="Santoyo F."/>
            <person name="Master E."/>
            <person name="Coutinho P.M."/>
            <person name="Henrissat B."/>
            <person name="Lombard V."/>
            <person name="Magnuson J.K."/>
            <person name="Kuees U."/>
            <person name="Hori C."/>
            <person name="Igarashi K."/>
            <person name="Samejima M."/>
            <person name="Held B.W."/>
            <person name="Barry K.W."/>
            <person name="LaButti K.M."/>
            <person name="Lapidus A."/>
            <person name="Lindquist E.A."/>
            <person name="Lucas S.M."/>
            <person name="Riley R."/>
            <person name="Salamov A.A."/>
            <person name="Hoffmeister D."/>
            <person name="Schwenk D."/>
            <person name="Hadar Y."/>
            <person name="Yarden O."/>
            <person name="de Vries R.P."/>
            <person name="Wiebenga A."/>
            <person name="Stenlid J."/>
            <person name="Eastwood D."/>
            <person name="Grigoriev I.V."/>
            <person name="Berka R.M."/>
            <person name="Blanchette R.A."/>
            <person name="Kersten P."/>
            <person name="Martinez A.T."/>
            <person name="Vicuna R."/>
            <person name="Cullen D."/>
        </authorList>
    </citation>
    <scope>NUCLEOTIDE SEQUENCE [LARGE SCALE GENOMIC DNA]</scope>
    <source>
        <strain evidence="1 2">B</strain>
    </source>
</reference>
<accession>M2RCT7</accession>
<dbReference type="HOGENOM" id="CLU_1948580_0_0_1"/>
<sequence length="129" mass="13967">MRPTAFLQELKRLAVKVFAPGTPDYSFAEARIRRHYELKKLENRGVEGAETKPTVKAAAAETTKPVISLSSSPTRTANTLLRTACTGMTPTTSAPLLPNFEHVNGMSVMISPTTDEIGSLYFPVGGRSN</sequence>
<name>M2RCT7_CERS8</name>
<gene>
    <name evidence="1" type="ORF">CERSUDRAFT_74267</name>
</gene>